<dbReference type="EMBL" id="VSRR010042859">
    <property type="protein sequence ID" value="MPC76213.1"/>
    <property type="molecule type" value="Genomic_DNA"/>
</dbReference>
<evidence type="ECO:0000313" key="1">
    <source>
        <dbReference type="EMBL" id="MPC76213.1"/>
    </source>
</evidence>
<name>A0A5B7I1T7_PORTR</name>
<reference evidence="1 2" key="1">
    <citation type="submission" date="2019-05" db="EMBL/GenBank/DDBJ databases">
        <title>Another draft genome of Portunus trituberculatus and its Hox gene families provides insights of decapod evolution.</title>
        <authorList>
            <person name="Jeong J.-H."/>
            <person name="Song I."/>
            <person name="Kim S."/>
            <person name="Choi T."/>
            <person name="Kim D."/>
            <person name="Ryu S."/>
            <person name="Kim W."/>
        </authorList>
    </citation>
    <scope>NUCLEOTIDE SEQUENCE [LARGE SCALE GENOMIC DNA]</scope>
    <source>
        <tissue evidence="1">Muscle</tissue>
    </source>
</reference>
<dbReference type="Proteomes" id="UP000324222">
    <property type="component" value="Unassembled WGS sequence"/>
</dbReference>
<evidence type="ECO:0000313" key="2">
    <source>
        <dbReference type="Proteomes" id="UP000324222"/>
    </source>
</evidence>
<protein>
    <submittedName>
        <fullName evidence="1">Uncharacterized protein</fullName>
    </submittedName>
</protein>
<dbReference type="AlphaFoldDB" id="A0A5B7I1T7"/>
<keyword evidence="2" id="KW-1185">Reference proteome</keyword>
<sequence>MKDQVRKICEKQNRWKMDQDPQEVSLKKIIEGSAKEREREVAKTVVKIIKENLVRDTVEKKKCVVIFGLKENVMPIRHEREEYEKKQAEKVVMEVKDDGEEGKRLSEEIEEVFRLRKYEEGKTRPLKIRIRSQEGAEEILASSWRLGRKEAYKNV</sequence>
<organism evidence="1 2">
    <name type="scientific">Portunus trituberculatus</name>
    <name type="common">Swimming crab</name>
    <name type="synonym">Neptunus trituberculatus</name>
    <dbReference type="NCBI Taxonomy" id="210409"/>
    <lineage>
        <taxon>Eukaryota</taxon>
        <taxon>Metazoa</taxon>
        <taxon>Ecdysozoa</taxon>
        <taxon>Arthropoda</taxon>
        <taxon>Crustacea</taxon>
        <taxon>Multicrustacea</taxon>
        <taxon>Malacostraca</taxon>
        <taxon>Eumalacostraca</taxon>
        <taxon>Eucarida</taxon>
        <taxon>Decapoda</taxon>
        <taxon>Pleocyemata</taxon>
        <taxon>Brachyura</taxon>
        <taxon>Eubrachyura</taxon>
        <taxon>Portunoidea</taxon>
        <taxon>Portunidae</taxon>
        <taxon>Portuninae</taxon>
        <taxon>Portunus</taxon>
    </lineage>
</organism>
<proteinExistence type="predicted"/>
<accession>A0A5B7I1T7</accession>
<gene>
    <name evidence="1" type="ORF">E2C01_070620</name>
</gene>
<comment type="caution">
    <text evidence="1">The sequence shown here is derived from an EMBL/GenBank/DDBJ whole genome shotgun (WGS) entry which is preliminary data.</text>
</comment>